<comment type="caution">
    <text evidence="2">The sequence shown here is derived from an EMBL/GenBank/DDBJ whole genome shotgun (WGS) entry which is preliminary data.</text>
</comment>
<sequence length="67" mass="6874">MLPIGSVGMLMIQTIGAERAASDGVRGPAEQRLPERLRRCAGTGGMRAGVPPTGFTASRAVTAPAPR</sequence>
<keyword evidence="3" id="KW-1185">Reference proteome</keyword>
<feature type="region of interest" description="Disordered" evidence="1">
    <location>
        <begin position="42"/>
        <end position="67"/>
    </location>
</feature>
<evidence type="ECO:0000313" key="3">
    <source>
        <dbReference type="Proteomes" id="UP001499942"/>
    </source>
</evidence>
<evidence type="ECO:0000256" key="1">
    <source>
        <dbReference type="SAM" id="MobiDB-lite"/>
    </source>
</evidence>
<organism evidence="2 3">
    <name type="scientific">Streptomyces gobitricini</name>
    <dbReference type="NCBI Taxonomy" id="68211"/>
    <lineage>
        <taxon>Bacteria</taxon>
        <taxon>Bacillati</taxon>
        <taxon>Actinomycetota</taxon>
        <taxon>Actinomycetes</taxon>
        <taxon>Kitasatosporales</taxon>
        <taxon>Streptomycetaceae</taxon>
        <taxon>Streptomyces</taxon>
    </lineage>
</organism>
<accession>A0ABP5Y4N9</accession>
<name>A0ABP5Y4N9_9ACTN</name>
<proteinExistence type="predicted"/>
<reference evidence="3" key="1">
    <citation type="journal article" date="2019" name="Int. J. Syst. Evol. Microbiol.">
        <title>The Global Catalogue of Microorganisms (GCM) 10K type strain sequencing project: providing services to taxonomists for standard genome sequencing and annotation.</title>
        <authorList>
            <consortium name="The Broad Institute Genomics Platform"/>
            <consortium name="The Broad Institute Genome Sequencing Center for Infectious Disease"/>
            <person name="Wu L."/>
            <person name="Ma J."/>
        </authorList>
    </citation>
    <scope>NUCLEOTIDE SEQUENCE [LARGE SCALE GENOMIC DNA]</scope>
    <source>
        <strain evidence="3">JCM 5062</strain>
    </source>
</reference>
<protein>
    <submittedName>
        <fullName evidence="2">Uncharacterized protein</fullName>
    </submittedName>
</protein>
<dbReference type="Proteomes" id="UP001499942">
    <property type="component" value="Unassembled WGS sequence"/>
</dbReference>
<dbReference type="EMBL" id="BAAASR010000001">
    <property type="protein sequence ID" value="GAA2475027.1"/>
    <property type="molecule type" value="Genomic_DNA"/>
</dbReference>
<gene>
    <name evidence="2" type="ORF">GCM10010393_01030</name>
</gene>
<evidence type="ECO:0000313" key="2">
    <source>
        <dbReference type="EMBL" id="GAA2475027.1"/>
    </source>
</evidence>